<name>A0A2W5DMS2_9BURK</name>
<dbReference type="AlphaFoldDB" id="A0A2W5DMS2"/>
<dbReference type="Proteomes" id="UP000249633">
    <property type="component" value="Unassembled WGS sequence"/>
</dbReference>
<accession>A0A2W5DMS2</accession>
<protein>
    <submittedName>
        <fullName evidence="2">Uncharacterized protein</fullName>
    </submittedName>
</protein>
<proteinExistence type="predicted"/>
<evidence type="ECO:0000313" key="3">
    <source>
        <dbReference type="Proteomes" id="UP000249633"/>
    </source>
</evidence>
<dbReference type="EMBL" id="QFOD01000009">
    <property type="protein sequence ID" value="PZP32003.1"/>
    <property type="molecule type" value="Genomic_DNA"/>
</dbReference>
<reference evidence="2 3" key="1">
    <citation type="submission" date="2017-08" db="EMBL/GenBank/DDBJ databases">
        <title>Infants hospitalized years apart are colonized by the same room-sourced microbial strains.</title>
        <authorList>
            <person name="Brooks B."/>
            <person name="Olm M.R."/>
            <person name="Firek B.A."/>
            <person name="Baker R."/>
            <person name="Thomas B.C."/>
            <person name="Morowitz M.J."/>
            <person name="Banfield J.F."/>
        </authorList>
    </citation>
    <scope>NUCLEOTIDE SEQUENCE [LARGE SCALE GENOMIC DNA]</scope>
    <source>
        <strain evidence="2">S2_012_000_R2_81</strain>
    </source>
</reference>
<feature type="region of interest" description="Disordered" evidence="1">
    <location>
        <begin position="166"/>
        <end position="186"/>
    </location>
</feature>
<evidence type="ECO:0000313" key="2">
    <source>
        <dbReference type="EMBL" id="PZP32003.1"/>
    </source>
</evidence>
<comment type="caution">
    <text evidence="2">The sequence shown here is derived from an EMBL/GenBank/DDBJ whole genome shotgun (WGS) entry which is preliminary data.</text>
</comment>
<organism evidence="2 3">
    <name type="scientific">Roseateles depolymerans</name>
    <dbReference type="NCBI Taxonomy" id="76731"/>
    <lineage>
        <taxon>Bacteria</taxon>
        <taxon>Pseudomonadati</taxon>
        <taxon>Pseudomonadota</taxon>
        <taxon>Betaproteobacteria</taxon>
        <taxon>Burkholderiales</taxon>
        <taxon>Sphaerotilaceae</taxon>
        <taxon>Roseateles</taxon>
    </lineage>
</organism>
<gene>
    <name evidence="2" type="ORF">DI603_11110</name>
</gene>
<evidence type="ECO:0000256" key="1">
    <source>
        <dbReference type="SAM" id="MobiDB-lite"/>
    </source>
</evidence>
<sequence length="195" mass="22586">MDGEDKFAIANEEHDAFLRELGRLTLAWADIESILFKILKNYADVSWPVAKALFSGTRARAAIQFIRAIAENTDMSRKRVDDFDEIFRKIGEINTFRDFVVHHVDGSAFEFEDSDPTKRYVSDHLRASRLARTKTYLLGSSTLIEMRDDCEECCWRLHPHLTPISQEFHPGSGRGDRQPWRFKPPQPLLVSKWSE</sequence>